<feature type="transmembrane region" description="Helical" evidence="9">
    <location>
        <begin position="100"/>
        <end position="121"/>
    </location>
</feature>
<keyword evidence="11" id="KW-1185">Reference proteome</keyword>
<keyword evidence="4 7" id="KW-0812">Transmembrane</keyword>
<evidence type="ECO:0000256" key="3">
    <source>
        <dbReference type="ARBA" id="ARBA00022448"/>
    </source>
</evidence>
<feature type="transmembrane region" description="Helical" evidence="9">
    <location>
        <begin position="215"/>
        <end position="239"/>
    </location>
</feature>
<evidence type="ECO:0000256" key="6">
    <source>
        <dbReference type="ARBA" id="ARBA00023136"/>
    </source>
</evidence>
<dbReference type="InterPro" id="IPR023271">
    <property type="entry name" value="Aquaporin-like"/>
</dbReference>
<dbReference type="InterPro" id="IPR022357">
    <property type="entry name" value="MIP_CS"/>
</dbReference>
<feature type="transmembrane region" description="Helical" evidence="9">
    <location>
        <begin position="171"/>
        <end position="195"/>
    </location>
</feature>
<dbReference type="PANTHER" id="PTHR19139:SF270">
    <property type="entry name" value="ENTOMOGLYCEROPORIN 1-RELATED"/>
    <property type="match status" value="1"/>
</dbReference>
<comment type="subcellular location">
    <subcellularLocation>
        <location evidence="1">Membrane</location>
        <topology evidence="1">Multi-pass membrane protein</topology>
    </subcellularLocation>
</comment>
<evidence type="ECO:0000313" key="10">
    <source>
        <dbReference type="EMBL" id="CAH0722084.1"/>
    </source>
</evidence>
<dbReference type="InterPro" id="IPR034294">
    <property type="entry name" value="Aquaporin_transptr"/>
</dbReference>
<evidence type="ECO:0000256" key="9">
    <source>
        <dbReference type="SAM" id="Phobius"/>
    </source>
</evidence>
<keyword evidence="5 9" id="KW-1133">Transmembrane helix</keyword>
<evidence type="ECO:0000256" key="7">
    <source>
        <dbReference type="RuleBase" id="RU000477"/>
    </source>
</evidence>
<keyword evidence="6 9" id="KW-0472">Membrane</keyword>
<evidence type="ECO:0008006" key="12">
    <source>
        <dbReference type="Google" id="ProtNLM"/>
    </source>
</evidence>
<dbReference type="Gene3D" id="1.20.1080.10">
    <property type="entry name" value="Glycerol uptake facilitator protein"/>
    <property type="match status" value="1"/>
</dbReference>
<gene>
    <name evidence="10" type="ORF">BINO364_LOCUS8100</name>
</gene>
<evidence type="ECO:0000256" key="8">
    <source>
        <dbReference type="SAM" id="MobiDB-lite"/>
    </source>
</evidence>
<dbReference type="EMBL" id="OV170223">
    <property type="protein sequence ID" value="CAH0722084.1"/>
    <property type="molecule type" value="Genomic_DNA"/>
</dbReference>
<evidence type="ECO:0000256" key="1">
    <source>
        <dbReference type="ARBA" id="ARBA00004141"/>
    </source>
</evidence>
<feature type="compositionally biased region" description="Low complexity" evidence="8">
    <location>
        <begin position="8"/>
        <end position="20"/>
    </location>
</feature>
<feature type="transmembrane region" description="Helical" evidence="9">
    <location>
        <begin position="251"/>
        <end position="273"/>
    </location>
</feature>
<organism evidence="10 11">
    <name type="scientific">Brenthis ino</name>
    <name type="common">lesser marbled fritillary</name>
    <dbReference type="NCBI Taxonomy" id="405034"/>
    <lineage>
        <taxon>Eukaryota</taxon>
        <taxon>Metazoa</taxon>
        <taxon>Ecdysozoa</taxon>
        <taxon>Arthropoda</taxon>
        <taxon>Hexapoda</taxon>
        <taxon>Insecta</taxon>
        <taxon>Pterygota</taxon>
        <taxon>Neoptera</taxon>
        <taxon>Endopterygota</taxon>
        <taxon>Lepidoptera</taxon>
        <taxon>Glossata</taxon>
        <taxon>Ditrysia</taxon>
        <taxon>Papilionoidea</taxon>
        <taxon>Nymphalidae</taxon>
        <taxon>Heliconiinae</taxon>
        <taxon>Argynnini</taxon>
        <taxon>Brenthis</taxon>
    </lineage>
</organism>
<dbReference type="Proteomes" id="UP000838878">
    <property type="component" value="Chromosome 3"/>
</dbReference>
<feature type="transmembrane region" description="Helical" evidence="9">
    <location>
        <begin position="133"/>
        <end position="150"/>
    </location>
</feature>
<dbReference type="InterPro" id="IPR000425">
    <property type="entry name" value="MIP"/>
</dbReference>
<proteinExistence type="inferred from homology"/>
<evidence type="ECO:0000313" key="11">
    <source>
        <dbReference type="Proteomes" id="UP000838878"/>
    </source>
</evidence>
<dbReference type="PANTHER" id="PTHR19139">
    <property type="entry name" value="AQUAPORIN TRANSPORTER"/>
    <property type="match status" value="1"/>
</dbReference>
<feature type="non-terminal residue" evidence="10">
    <location>
        <position position="335"/>
    </location>
</feature>
<reference evidence="10" key="1">
    <citation type="submission" date="2021-12" db="EMBL/GenBank/DDBJ databases">
        <authorList>
            <person name="Martin H S."/>
        </authorList>
    </citation>
    <scope>NUCLEOTIDE SEQUENCE</scope>
</reference>
<feature type="transmembrane region" description="Helical" evidence="9">
    <location>
        <begin position="293"/>
        <end position="314"/>
    </location>
</feature>
<dbReference type="GO" id="GO:0015267">
    <property type="term" value="F:channel activity"/>
    <property type="evidence" value="ECO:0007669"/>
    <property type="project" value="InterPro"/>
</dbReference>
<dbReference type="SUPFAM" id="SSF81338">
    <property type="entry name" value="Aquaporin-like"/>
    <property type="match status" value="1"/>
</dbReference>
<name>A0A8J9Y969_9NEOP</name>
<dbReference type="PRINTS" id="PR00783">
    <property type="entry name" value="MINTRINSICP"/>
</dbReference>
<comment type="similarity">
    <text evidence="2 7">Belongs to the MIP/aquaporin (TC 1.A.8) family.</text>
</comment>
<dbReference type="GO" id="GO:0005886">
    <property type="term" value="C:plasma membrane"/>
    <property type="evidence" value="ECO:0007669"/>
    <property type="project" value="TreeGrafter"/>
</dbReference>
<dbReference type="AlphaFoldDB" id="A0A8J9Y969"/>
<evidence type="ECO:0000256" key="4">
    <source>
        <dbReference type="ARBA" id="ARBA00022692"/>
    </source>
</evidence>
<keyword evidence="3 7" id="KW-0813">Transport</keyword>
<sequence>MREDGYGAAPAPALASRTAPRGAFSGDKSRGAGNLQGGASASLALRQAVDTRRPVVPRRSHSPHLPSRPRSNTPSPAMPHNDLDSERGVMAWLRRWWRPLVAEVLATALLMLLGIAALLPLPDGTNPPLTHPALAFGLVVLANVEIFGPTSGAHMNPAITLAALLYGKIPVLVAAAYAIAQFFGATIGFGALMLLSPKSFEDVAASVGGTRAGSVSPMAAAGTEALLTGVLVLAVCAAWSAHERVGPDPTVSIKLGLTLAGLIYAGGVMTGASLNPARSFAPALLQTFASDHWVYWVGPLGGAALAAGLHRAVLRPAPALAPRHEDLPLHDKQDH</sequence>
<dbReference type="PROSITE" id="PS00221">
    <property type="entry name" value="MIP"/>
    <property type="match status" value="1"/>
</dbReference>
<protein>
    <recommendedName>
        <fullName evidence="12">Aquaporin</fullName>
    </recommendedName>
</protein>
<dbReference type="OrthoDB" id="3222at2759"/>
<feature type="region of interest" description="Disordered" evidence="8">
    <location>
        <begin position="1"/>
        <end position="83"/>
    </location>
</feature>
<dbReference type="Pfam" id="PF00230">
    <property type="entry name" value="MIP"/>
    <property type="match status" value="1"/>
</dbReference>
<evidence type="ECO:0000256" key="5">
    <source>
        <dbReference type="ARBA" id="ARBA00022989"/>
    </source>
</evidence>
<accession>A0A8J9Y969</accession>
<evidence type="ECO:0000256" key="2">
    <source>
        <dbReference type="ARBA" id="ARBA00006175"/>
    </source>
</evidence>